<dbReference type="VEuPathDB" id="TrichDB:TRFO_31334"/>
<proteinExistence type="predicted"/>
<accession>A0A1J4JW26</accession>
<dbReference type="Proteomes" id="UP000179807">
    <property type="component" value="Unassembled WGS sequence"/>
</dbReference>
<keyword evidence="2" id="KW-1185">Reference proteome</keyword>
<dbReference type="EMBL" id="MLAK01000897">
    <property type="protein sequence ID" value="OHT01724.1"/>
    <property type="molecule type" value="Genomic_DNA"/>
</dbReference>
<dbReference type="RefSeq" id="XP_068354860.1">
    <property type="nucleotide sequence ID" value="XM_068507878.1"/>
</dbReference>
<name>A0A1J4JW26_9EUKA</name>
<comment type="caution">
    <text evidence="1">The sequence shown here is derived from an EMBL/GenBank/DDBJ whole genome shotgun (WGS) entry which is preliminary data.</text>
</comment>
<organism evidence="1 2">
    <name type="scientific">Tritrichomonas foetus</name>
    <dbReference type="NCBI Taxonomy" id="1144522"/>
    <lineage>
        <taxon>Eukaryota</taxon>
        <taxon>Metamonada</taxon>
        <taxon>Parabasalia</taxon>
        <taxon>Tritrichomonadida</taxon>
        <taxon>Tritrichomonadidae</taxon>
        <taxon>Tritrichomonas</taxon>
    </lineage>
</organism>
<dbReference type="OrthoDB" id="10640954at2759"/>
<dbReference type="GeneID" id="94842582"/>
<gene>
    <name evidence="1" type="ORF">TRFO_31334</name>
</gene>
<reference evidence="1" key="1">
    <citation type="submission" date="2016-10" db="EMBL/GenBank/DDBJ databases">
        <authorList>
            <person name="Benchimol M."/>
            <person name="Almeida L.G."/>
            <person name="Vasconcelos A.T."/>
            <person name="Perreira-Neves A."/>
            <person name="Rosa I.A."/>
            <person name="Tasca T."/>
            <person name="Bogo M.R."/>
            <person name="de Souza W."/>
        </authorList>
    </citation>
    <scope>NUCLEOTIDE SEQUENCE [LARGE SCALE GENOMIC DNA]</scope>
    <source>
        <strain evidence="1">K</strain>
    </source>
</reference>
<evidence type="ECO:0000313" key="1">
    <source>
        <dbReference type="EMBL" id="OHT01724.1"/>
    </source>
</evidence>
<protein>
    <submittedName>
        <fullName evidence="1">Uncharacterized protein</fullName>
    </submittedName>
</protein>
<sequence>MSSVHFPSLFPTYPSAWLYFNFCHEKSEKLFSLLLTTYIEDSKFQNFLMCLLDVFPKTDNYLDERWSLVTTLKPYKELKDDLSIKMAKIDFENSKTEFTAALKPLLAQPEIPEAMAHPTCFYFLLFRDSLPGLFYTLLPEFAEILQKIGSEVMFKAIGPEALSFIVNPDFDFFQKLEVDPKNFVLFFKYPIVYTNHDFALLLQKKFALKTPQCKIVDLAIINQTHFFDYFDKFFTNFLNSKNPNKLPDDLSIYRGAVPFYIIKNYELILSNPEKYGELLNGDYSKSPVFESILRLRNDIALMQSITFYKPDGISPQELIEHSITYHFQFSLGTPTVLELANKNYFLIPDNHRKMDFDVIKAYMLLRVFLSSFKAPSKQLKQNMHTIKNHLNTITPDVRKNVLIDLFSLIFIKQKSNDSYICHPIIAGKLIKLLLEFSPDNPFFNGANAIFSSKKPKKNDSASISNYLHRDTNEVYQFIEQKKWDAADERTKFTPYHRKFYLRAHAAHLIYQNQQLTGELEKQRETAILDLTCSTLNRQMIKETLETKKDYIRILQPRMKAMSTEQALQCIRGNMMWDAAMKSAKAIDQSPLEQIGNNKKSVGHLKNITVSKNLLTFVSNCVLYFESASLFPDSDGNLESVFTFDMRKALAGPFNIDNEKKTEQLAAIFKVDLFPFIINNLEWFEIREKFVEKHIDEEPIVSMALALHHNFYQVLNTSDKVSQEIKKSINKSFTNKKKPMIITQLKNNNLDDIEDYIYKIDHKKLYSKIFEEFDHKNFNDATMFVLDICDYAAPESDLEELENIRLYYNIHKITTETEPVQVVDAIFEADKFNLAIEYIKKCVDPDDWSAPILKLFQLSLDCPEKMCIILRQFQDRFDLISSRFFHIDGVVQYLIQECPKSKTDIIRSLSLLPDIIAQDSNIFDLSTVIESFARHPECIFMINKDTASLFTDNDLQKLIDMIDSTPYYRRAFPYLHQFFADKNGLYQRWKDKVLKIIDEVKVNSIEDEIKYLEVFKKKIEPYLQYFKGTDAQMQWIKCSNAFIAYNPYCKFHISYDFGYYSKKKLEFARLCSNIDKMEISRSLNLKIQPIVLDQIKKMIILGQTKAVKTMLGKLKNLKFDDFDTGKTYYDRYYQPFASMTHNMIFDMTTVNKIAQKIPVPQSVQKTIGPLFVFQQIKVTLSPKNMKERDPFYDYMIKNAVTKPNSLAFLVSYRDYETAFEYLDTKTGEERNDLFLHKFYLPAISTNTINSLEKYILTQKGVEYSRFIWTNTLHFFEARQCRHTMFNINRKLGNWEAAADASFRLFDDETDLMQQINLLGHAIYCLTEALNGQTEEDRAIVEDRKAKTMFQLKLCQFFVDRGTPNKKEYNLMRGETAALALGSLFMINGERDLLIELNDLIQINPKAASLRASNMLLEMNVEQIMNSLSMMNSMNPGIKEYVQSALIRKLQAKGNRQIILNLILSCYTDTKIQCSMMIEYDYINEAMLLAVRERMGEMIPQIAKRASELGLIDIVTKCDRILNPPGHQQEA</sequence>
<evidence type="ECO:0000313" key="2">
    <source>
        <dbReference type="Proteomes" id="UP000179807"/>
    </source>
</evidence>